<dbReference type="EMBL" id="OX459938">
    <property type="protein sequence ID" value="CAI9160919.1"/>
    <property type="molecule type" value="Genomic_DNA"/>
</dbReference>
<evidence type="ECO:0000256" key="1">
    <source>
        <dbReference type="SAM" id="MobiDB-lite"/>
    </source>
</evidence>
<evidence type="ECO:0000313" key="3">
    <source>
        <dbReference type="Proteomes" id="UP001176941"/>
    </source>
</evidence>
<evidence type="ECO:0000313" key="2">
    <source>
        <dbReference type="EMBL" id="CAI9160919.1"/>
    </source>
</evidence>
<sequence length="557" mass="59136">MESEGLPLGWKEPVVREVLLAGSGRGQADELAQAPPLTETGLPPPREVFDFTLELGWTAGARTLGRHAGCVGRVEVPQVVQCSDSRHSCLTLPSWASSPPLPGPQLCRAPWNLSPGPDSLQGARSLSWPQQMSAALKICTSSSKRASVLSSRHLSLSGEGMASGAESGPPKLLGPQALLIRDSSAAEAQHGPHGAPWHFSWQRDVWEEAGLAGPRSPACTMALGAVVPLTFRSQAPGEQGREGIEDEKKKKKLKGQMTRNKGLAAPQVVLSARQLRSREEGPLGRSLSRRCDQGPGRQALRSPDAERKTRSQSDPGLKGDVAGVMGSGPPETFQQVAHADGPQPPPAAPHPGLEWTEDTANPIFCPRLPDLGSPPPHHVGQHRAVAHLPTQLLLPLVWAHPGLHSDHLLEQTIEHAAKGGASLAFSNTLPSRCGTFHLSALCRLRASSPPPGRRVFILRPTPPPWPVLPSAPHASVRPLGALSPPSVRPRSRASAPGAGRRWRVMTSYGPPARDWPQPPHQTPNGRARGRGGARGSHAPGRWAGRGHVTRGAPPPAL</sequence>
<reference evidence="2" key="1">
    <citation type="submission" date="2023-04" db="EMBL/GenBank/DDBJ databases">
        <authorList>
            <consortium name="ELIXIR-Norway"/>
        </authorList>
    </citation>
    <scope>NUCLEOTIDE SEQUENCE [LARGE SCALE GENOMIC DNA]</scope>
</reference>
<accession>A0ABN8YMF9</accession>
<feature type="region of interest" description="Disordered" evidence="1">
    <location>
        <begin position="233"/>
        <end position="360"/>
    </location>
</feature>
<protein>
    <submittedName>
        <fullName evidence="2">Uncharacterized protein</fullName>
    </submittedName>
</protein>
<keyword evidence="3" id="KW-1185">Reference proteome</keyword>
<gene>
    <name evidence="2" type="ORF">MRATA1EN1_LOCUS9881</name>
</gene>
<proteinExistence type="predicted"/>
<feature type="compositionally biased region" description="Basic and acidic residues" evidence="1">
    <location>
        <begin position="239"/>
        <end position="248"/>
    </location>
</feature>
<feature type="region of interest" description="Disordered" evidence="1">
    <location>
        <begin position="479"/>
        <end position="557"/>
    </location>
</feature>
<dbReference type="Proteomes" id="UP001176941">
    <property type="component" value="Chromosome 2"/>
</dbReference>
<organism evidence="2 3">
    <name type="scientific">Rangifer tarandus platyrhynchus</name>
    <name type="common">Svalbard reindeer</name>
    <dbReference type="NCBI Taxonomy" id="3082113"/>
    <lineage>
        <taxon>Eukaryota</taxon>
        <taxon>Metazoa</taxon>
        <taxon>Chordata</taxon>
        <taxon>Craniata</taxon>
        <taxon>Vertebrata</taxon>
        <taxon>Euteleostomi</taxon>
        <taxon>Mammalia</taxon>
        <taxon>Eutheria</taxon>
        <taxon>Laurasiatheria</taxon>
        <taxon>Artiodactyla</taxon>
        <taxon>Ruminantia</taxon>
        <taxon>Pecora</taxon>
        <taxon>Cervidae</taxon>
        <taxon>Odocoileinae</taxon>
        <taxon>Rangifer</taxon>
    </lineage>
</organism>
<name>A0ABN8YMF9_RANTA</name>